<dbReference type="RefSeq" id="XP_043009590.1">
    <property type="nucleotide sequence ID" value="XM_043154299.1"/>
</dbReference>
<protein>
    <submittedName>
        <fullName evidence="1">Uncharacterized protein</fullName>
    </submittedName>
</protein>
<organism evidence="1 2">
    <name type="scientific">Marasmius oreades</name>
    <name type="common">fairy-ring Marasmius</name>
    <dbReference type="NCBI Taxonomy" id="181124"/>
    <lineage>
        <taxon>Eukaryota</taxon>
        <taxon>Fungi</taxon>
        <taxon>Dikarya</taxon>
        <taxon>Basidiomycota</taxon>
        <taxon>Agaricomycotina</taxon>
        <taxon>Agaricomycetes</taxon>
        <taxon>Agaricomycetidae</taxon>
        <taxon>Agaricales</taxon>
        <taxon>Marasmiineae</taxon>
        <taxon>Marasmiaceae</taxon>
        <taxon>Marasmius</taxon>
    </lineage>
</organism>
<name>A0A9P7S0M1_9AGAR</name>
<keyword evidence="2" id="KW-1185">Reference proteome</keyword>
<accession>A0A9P7S0M1</accession>
<dbReference type="EMBL" id="CM032185">
    <property type="protein sequence ID" value="KAG7093120.1"/>
    <property type="molecule type" value="Genomic_DNA"/>
</dbReference>
<proteinExistence type="predicted"/>
<gene>
    <name evidence="1" type="ORF">E1B28_009405</name>
</gene>
<evidence type="ECO:0000313" key="1">
    <source>
        <dbReference type="EMBL" id="KAG7093120.1"/>
    </source>
</evidence>
<dbReference type="KEGG" id="more:E1B28_009405"/>
<dbReference type="AlphaFoldDB" id="A0A9P7S0M1"/>
<sequence>MVVHKLPYSESLRASSTRLRASEHQKMFRSHSSHLALDSGKINHVYGKQTNHTQLELMRLRRDCLERLGLRFNLLSEQLVQNFECDLPSLGNTESVNSMSPNAEDIAFT</sequence>
<reference evidence="1" key="1">
    <citation type="journal article" date="2021" name="Genome Biol. Evol.">
        <title>The assembled and annotated genome of the fairy-ring fungus Marasmius oreades.</title>
        <authorList>
            <person name="Hiltunen M."/>
            <person name="Ament-Velasquez S.L."/>
            <person name="Johannesson H."/>
        </authorList>
    </citation>
    <scope>NUCLEOTIDE SEQUENCE</scope>
    <source>
        <strain evidence="1">03SP1</strain>
    </source>
</reference>
<evidence type="ECO:0000313" key="2">
    <source>
        <dbReference type="Proteomes" id="UP001049176"/>
    </source>
</evidence>
<comment type="caution">
    <text evidence="1">The sequence shown here is derived from an EMBL/GenBank/DDBJ whole genome shotgun (WGS) entry which is preliminary data.</text>
</comment>
<dbReference type="GeneID" id="66078481"/>
<dbReference type="Proteomes" id="UP001049176">
    <property type="component" value="Chromosome 5"/>
</dbReference>